<evidence type="ECO:0000313" key="2">
    <source>
        <dbReference type="Proteomes" id="UP000676194"/>
    </source>
</evidence>
<dbReference type="KEGG" id="tsph:KIH39_08670"/>
<dbReference type="EMBL" id="CP074694">
    <property type="protein sequence ID" value="QVL33965.1"/>
    <property type="molecule type" value="Genomic_DNA"/>
</dbReference>
<reference evidence="1" key="1">
    <citation type="submission" date="2021-05" db="EMBL/GenBank/DDBJ databases">
        <title>Complete genome sequence of the cellulolytic planctomycete Telmatocola sphagniphila SP2T and characterization of the first cellulase from planctomycetes.</title>
        <authorList>
            <person name="Rakitin A.L."/>
            <person name="Beletsky A.V."/>
            <person name="Naumoff D.G."/>
            <person name="Kulichevskaya I.S."/>
            <person name="Mardanov A.V."/>
            <person name="Ravin N.V."/>
            <person name="Dedysh S.N."/>
        </authorList>
    </citation>
    <scope>NUCLEOTIDE SEQUENCE</scope>
    <source>
        <strain evidence="1">SP2T</strain>
    </source>
</reference>
<dbReference type="RefSeq" id="WP_213498941.1">
    <property type="nucleotide sequence ID" value="NZ_CP074694.1"/>
</dbReference>
<accession>A0A8E6BBR0</accession>
<sequence>MKLLHISHACGLDLGQANVPTAFAVIERRDFEATTPDERDHSKYHVRHLERFVSGTPYEVIFQKVRETRLHAQVEHGPLVVNRTGVGNAVVKLLGKAYPGVYPEEVMITSGIQAVKERTTIWFWP</sequence>
<dbReference type="Proteomes" id="UP000676194">
    <property type="component" value="Chromosome"/>
</dbReference>
<organism evidence="1 2">
    <name type="scientific">Telmatocola sphagniphila</name>
    <dbReference type="NCBI Taxonomy" id="1123043"/>
    <lineage>
        <taxon>Bacteria</taxon>
        <taxon>Pseudomonadati</taxon>
        <taxon>Planctomycetota</taxon>
        <taxon>Planctomycetia</taxon>
        <taxon>Gemmatales</taxon>
        <taxon>Gemmataceae</taxon>
    </lineage>
</organism>
<dbReference type="Gene3D" id="3.30.420.240">
    <property type="match status" value="1"/>
</dbReference>
<gene>
    <name evidence="1" type="ORF">KIH39_08670</name>
</gene>
<dbReference type="AlphaFoldDB" id="A0A8E6BBR0"/>
<name>A0A8E6BBR0_9BACT</name>
<evidence type="ECO:0000313" key="1">
    <source>
        <dbReference type="EMBL" id="QVL33965.1"/>
    </source>
</evidence>
<proteinExistence type="predicted"/>
<keyword evidence="2" id="KW-1185">Reference proteome</keyword>
<protein>
    <submittedName>
        <fullName evidence="1">Uncharacterized protein</fullName>
    </submittedName>
</protein>